<proteinExistence type="inferred from homology"/>
<evidence type="ECO:0000256" key="7">
    <source>
        <dbReference type="ARBA" id="ARBA00022777"/>
    </source>
</evidence>
<dbReference type="PANTHER" id="PTHR43071">
    <property type="entry name" value="2-AMINO-4-HYDROXY-6-HYDROXYMETHYLDIHYDROPTERIDINE PYROPHOSPHOKINASE"/>
    <property type="match status" value="1"/>
</dbReference>
<dbReference type="EMBL" id="QVQT01000005">
    <property type="protein sequence ID" value="RFU15639.1"/>
    <property type="molecule type" value="Genomic_DNA"/>
</dbReference>
<keyword evidence="15" id="KW-1185">Reference proteome</keyword>
<dbReference type="AlphaFoldDB" id="A0A372ILL4"/>
<comment type="function">
    <text evidence="10">Catalyzes the transfer of pyrophosphate from adenosine triphosphate (ATP) to 6-hydroxymethyl-7,8-dihydropterin, an enzymatic step in folate biosynthesis pathway.</text>
</comment>
<dbReference type="GO" id="GO:0005524">
    <property type="term" value="F:ATP binding"/>
    <property type="evidence" value="ECO:0007669"/>
    <property type="project" value="UniProtKB-KW"/>
</dbReference>
<dbReference type="GO" id="GO:0016301">
    <property type="term" value="F:kinase activity"/>
    <property type="evidence" value="ECO:0007669"/>
    <property type="project" value="UniProtKB-KW"/>
</dbReference>
<name>A0A372ILL4_9BACT</name>
<dbReference type="InterPro" id="IPR000550">
    <property type="entry name" value="Hppk"/>
</dbReference>
<dbReference type="PANTHER" id="PTHR43071:SF1">
    <property type="entry name" value="2-AMINO-4-HYDROXY-6-HYDROXYMETHYLDIHYDROPTERIDINE PYROPHOSPHOKINASE"/>
    <property type="match status" value="1"/>
</dbReference>
<protein>
    <recommendedName>
        <fullName evidence="4">2-amino-4-hydroxy-6-hydroxymethyldihydropteridine pyrophosphokinase</fullName>
        <ecNumber evidence="3">2.7.6.3</ecNumber>
    </recommendedName>
    <alternativeName>
        <fullName evidence="11">6-hydroxymethyl-7,8-dihydropterin pyrophosphokinase</fullName>
    </alternativeName>
    <alternativeName>
        <fullName evidence="12">7,8-dihydro-6-hydroxymethylpterin-pyrophosphokinase</fullName>
    </alternativeName>
</protein>
<evidence type="ECO:0000256" key="1">
    <source>
        <dbReference type="ARBA" id="ARBA00005051"/>
    </source>
</evidence>
<evidence type="ECO:0000256" key="12">
    <source>
        <dbReference type="ARBA" id="ARBA00033413"/>
    </source>
</evidence>
<dbReference type="Gene3D" id="3.30.70.560">
    <property type="entry name" value="7,8-Dihydro-6-hydroxymethylpterin-pyrophosphokinase HPPK"/>
    <property type="match status" value="1"/>
</dbReference>
<dbReference type="CDD" id="cd00483">
    <property type="entry name" value="HPPK"/>
    <property type="match status" value="1"/>
</dbReference>
<organism evidence="14 15">
    <name type="scientific">Paracidobacterium acidisoli</name>
    <dbReference type="NCBI Taxonomy" id="2303751"/>
    <lineage>
        <taxon>Bacteria</taxon>
        <taxon>Pseudomonadati</taxon>
        <taxon>Acidobacteriota</taxon>
        <taxon>Terriglobia</taxon>
        <taxon>Terriglobales</taxon>
        <taxon>Acidobacteriaceae</taxon>
        <taxon>Paracidobacterium</taxon>
    </lineage>
</organism>
<evidence type="ECO:0000256" key="9">
    <source>
        <dbReference type="ARBA" id="ARBA00022909"/>
    </source>
</evidence>
<keyword evidence="5 14" id="KW-0808">Transferase</keyword>
<evidence type="ECO:0000256" key="3">
    <source>
        <dbReference type="ARBA" id="ARBA00013253"/>
    </source>
</evidence>
<comment type="similarity">
    <text evidence="2">Belongs to the HPPK family.</text>
</comment>
<evidence type="ECO:0000256" key="5">
    <source>
        <dbReference type="ARBA" id="ARBA00022679"/>
    </source>
</evidence>
<evidence type="ECO:0000256" key="8">
    <source>
        <dbReference type="ARBA" id="ARBA00022840"/>
    </source>
</evidence>
<keyword evidence="6" id="KW-0547">Nucleotide-binding</keyword>
<dbReference type="Pfam" id="PF01288">
    <property type="entry name" value="HPPK"/>
    <property type="match status" value="1"/>
</dbReference>
<evidence type="ECO:0000259" key="13">
    <source>
        <dbReference type="Pfam" id="PF01288"/>
    </source>
</evidence>
<dbReference type="EC" id="2.7.6.3" evidence="3"/>
<evidence type="ECO:0000256" key="6">
    <source>
        <dbReference type="ARBA" id="ARBA00022741"/>
    </source>
</evidence>
<comment type="pathway">
    <text evidence="1">Cofactor biosynthesis; tetrahydrofolate biosynthesis; 2-amino-4-hydroxy-6-hydroxymethyl-7,8-dihydropteridine diphosphate from 7,8-dihydroneopterin triphosphate: step 4/4.</text>
</comment>
<evidence type="ECO:0000313" key="14">
    <source>
        <dbReference type="EMBL" id="RFU15639.1"/>
    </source>
</evidence>
<dbReference type="GO" id="GO:0046656">
    <property type="term" value="P:folic acid biosynthetic process"/>
    <property type="evidence" value="ECO:0007669"/>
    <property type="project" value="UniProtKB-KW"/>
</dbReference>
<accession>A0A372ILL4</accession>
<gene>
    <name evidence="14" type="primary">folK</name>
    <name evidence="14" type="ORF">D0Y96_14355</name>
</gene>
<evidence type="ECO:0000256" key="10">
    <source>
        <dbReference type="ARBA" id="ARBA00029409"/>
    </source>
</evidence>
<keyword evidence="7 14" id="KW-0418">Kinase</keyword>
<evidence type="ECO:0000256" key="4">
    <source>
        <dbReference type="ARBA" id="ARBA00016218"/>
    </source>
</evidence>
<dbReference type="GO" id="GO:0003848">
    <property type="term" value="F:2-amino-4-hydroxy-6-hydroxymethyldihydropteridine diphosphokinase activity"/>
    <property type="evidence" value="ECO:0007669"/>
    <property type="project" value="UniProtKB-EC"/>
</dbReference>
<dbReference type="NCBIfam" id="TIGR01498">
    <property type="entry name" value="folK"/>
    <property type="match status" value="1"/>
</dbReference>
<dbReference type="GO" id="GO:0046654">
    <property type="term" value="P:tetrahydrofolate biosynthetic process"/>
    <property type="evidence" value="ECO:0007669"/>
    <property type="project" value="UniProtKB-UniPathway"/>
</dbReference>
<keyword evidence="9" id="KW-0289">Folate biosynthesis</keyword>
<keyword evidence="8" id="KW-0067">ATP-binding</keyword>
<dbReference type="Proteomes" id="UP000264702">
    <property type="component" value="Unassembled WGS sequence"/>
</dbReference>
<dbReference type="OrthoDB" id="9808041at2"/>
<dbReference type="RefSeq" id="WP_117301197.1">
    <property type="nucleotide sequence ID" value="NZ_QVQT02000005.1"/>
</dbReference>
<feature type="domain" description="7,8-dihydro-6-hydroxymethylpterin-pyrophosphokinase" evidence="13">
    <location>
        <begin position="6"/>
        <end position="138"/>
    </location>
</feature>
<dbReference type="InterPro" id="IPR035907">
    <property type="entry name" value="Hppk_sf"/>
</dbReference>
<reference evidence="14 15" key="1">
    <citation type="submission" date="2018-08" db="EMBL/GenBank/DDBJ databases">
        <title>Acidipila sp. 4G-K13, an acidobacterium isolated from forest soil.</title>
        <authorList>
            <person name="Gao Z.-H."/>
            <person name="Qiu L.-H."/>
        </authorList>
    </citation>
    <scope>NUCLEOTIDE SEQUENCE [LARGE SCALE GENOMIC DNA]</scope>
    <source>
        <strain evidence="14 15">4G-K13</strain>
    </source>
</reference>
<dbReference type="SUPFAM" id="SSF55083">
    <property type="entry name" value="6-hydroxymethyl-7,8-dihydropterin pyrophosphokinase, HPPK"/>
    <property type="match status" value="1"/>
</dbReference>
<evidence type="ECO:0000256" key="11">
    <source>
        <dbReference type="ARBA" id="ARBA00029766"/>
    </source>
</evidence>
<dbReference type="UniPathway" id="UPA00077">
    <property type="reaction ID" value="UER00155"/>
</dbReference>
<sequence>MQRTAYIGMGSNMASAAGDPAQTVAAAADALRGLGEVTARSSLYRTEPVGEVQQPAFINAVAELRTELEPERLLEELLQIERRFGRERSRSVLRGPRTLDLDLLMMEDVAMASETLTLPHPSIEVRRFVLAPLAEIAPELRHAPTGKTITELLAELPDTGQNARKSVTILREPDGS</sequence>
<evidence type="ECO:0000313" key="15">
    <source>
        <dbReference type="Proteomes" id="UP000264702"/>
    </source>
</evidence>
<evidence type="ECO:0000256" key="2">
    <source>
        <dbReference type="ARBA" id="ARBA00005810"/>
    </source>
</evidence>
<comment type="caution">
    <text evidence="14">The sequence shown here is derived from an EMBL/GenBank/DDBJ whole genome shotgun (WGS) entry which is preliminary data.</text>
</comment>